<feature type="region of interest" description="Disordered" evidence="4">
    <location>
        <begin position="232"/>
        <end position="256"/>
    </location>
</feature>
<evidence type="ECO:0000256" key="1">
    <source>
        <dbReference type="ARBA" id="ARBA00022737"/>
    </source>
</evidence>
<accession>A0A9W7CDF3</accession>
<dbReference type="InterPro" id="IPR002110">
    <property type="entry name" value="Ankyrin_rpt"/>
</dbReference>
<dbReference type="InterPro" id="IPR036770">
    <property type="entry name" value="Ankyrin_rpt-contain_sf"/>
</dbReference>
<dbReference type="PANTHER" id="PTHR24171:SF8">
    <property type="entry name" value="BRCA1-ASSOCIATED RING DOMAIN PROTEIN 1"/>
    <property type="match status" value="1"/>
</dbReference>
<dbReference type="GO" id="GO:0085020">
    <property type="term" value="P:protein K6-linked ubiquitination"/>
    <property type="evidence" value="ECO:0007669"/>
    <property type="project" value="TreeGrafter"/>
</dbReference>
<proteinExistence type="predicted"/>
<organism evidence="5 6">
    <name type="scientific">Triparma laevis f. longispina</name>
    <dbReference type="NCBI Taxonomy" id="1714387"/>
    <lineage>
        <taxon>Eukaryota</taxon>
        <taxon>Sar</taxon>
        <taxon>Stramenopiles</taxon>
        <taxon>Ochrophyta</taxon>
        <taxon>Bolidophyceae</taxon>
        <taxon>Parmales</taxon>
        <taxon>Triparmaceae</taxon>
        <taxon>Triparma</taxon>
    </lineage>
</organism>
<dbReference type="PANTHER" id="PTHR24171">
    <property type="entry name" value="ANKYRIN REPEAT DOMAIN-CONTAINING PROTEIN 39-RELATED"/>
    <property type="match status" value="1"/>
</dbReference>
<dbReference type="SMART" id="SM00248">
    <property type="entry name" value="ANK"/>
    <property type="match status" value="3"/>
</dbReference>
<dbReference type="Gene3D" id="1.25.40.20">
    <property type="entry name" value="Ankyrin repeat-containing domain"/>
    <property type="match status" value="1"/>
</dbReference>
<dbReference type="Pfam" id="PF12796">
    <property type="entry name" value="Ank_2"/>
    <property type="match status" value="1"/>
</dbReference>
<comment type="caution">
    <text evidence="5">The sequence shown here is derived from an EMBL/GenBank/DDBJ whole genome shotgun (WGS) entry which is preliminary data.</text>
</comment>
<dbReference type="Proteomes" id="UP001165122">
    <property type="component" value="Unassembled WGS sequence"/>
</dbReference>
<dbReference type="Pfam" id="PF00023">
    <property type="entry name" value="Ank"/>
    <property type="match status" value="1"/>
</dbReference>
<name>A0A9W7CDF3_9STRA</name>
<feature type="repeat" description="ANK" evidence="3">
    <location>
        <begin position="152"/>
        <end position="184"/>
    </location>
</feature>
<feature type="compositionally biased region" description="Basic and acidic residues" evidence="4">
    <location>
        <begin position="34"/>
        <end position="51"/>
    </location>
</feature>
<dbReference type="AlphaFoldDB" id="A0A9W7CDF3"/>
<evidence type="ECO:0000313" key="6">
    <source>
        <dbReference type="Proteomes" id="UP001165122"/>
    </source>
</evidence>
<evidence type="ECO:0000256" key="3">
    <source>
        <dbReference type="PROSITE-ProRule" id="PRU00023"/>
    </source>
</evidence>
<feature type="compositionally biased region" description="Basic and acidic residues" evidence="4">
    <location>
        <begin position="1"/>
        <end position="27"/>
    </location>
</feature>
<dbReference type="GO" id="GO:0004842">
    <property type="term" value="F:ubiquitin-protein transferase activity"/>
    <property type="evidence" value="ECO:0007669"/>
    <property type="project" value="TreeGrafter"/>
</dbReference>
<dbReference type="PROSITE" id="PS50088">
    <property type="entry name" value="ANK_REPEAT"/>
    <property type="match status" value="2"/>
</dbReference>
<dbReference type="EMBL" id="BRXW01000075">
    <property type="protein sequence ID" value="GMI04552.1"/>
    <property type="molecule type" value="Genomic_DNA"/>
</dbReference>
<gene>
    <name evidence="5" type="ORF">TrLO_g109</name>
</gene>
<evidence type="ECO:0000256" key="4">
    <source>
        <dbReference type="SAM" id="MobiDB-lite"/>
    </source>
</evidence>
<feature type="repeat" description="ANK" evidence="3">
    <location>
        <begin position="117"/>
        <end position="141"/>
    </location>
</feature>
<keyword evidence="1" id="KW-0677">Repeat</keyword>
<protein>
    <submittedName>
        <fullName evidence="5">Uncharacterized protein</fullName>
    </submittedName>
</protein>
<keyword evidence="2 3" id="KW-0040">ANK repeat</keyword>
<reference evidence="6" key="1">
    <citation type="journal article" date="2023" name="Commun. Biol.">
        <title>Genome analysis of Parmales, the sister group of diatoms, reveals the evolutionary specialization of diatoms from phago-mixotrophs to photoautotrophs.</title>
        <authorList>
            <person name="Ban H."/>
            <person name="Sato S."/>
            <person name="Yoshikawa S."/>
            <person name="Yamada K."/>
            <person name="Nakamura Y."/>
            <person name="Ichinomiya M."/>
            <person name="Sato N."/>
            <person name="Blanc-Mathieu R."/>
            <person name="Endo H."/>
            <person name="Kuwata A."/>
            <person name="Ogata H."/>
        </authorList>
    </citation>
    <scope>NUCLEOTIDE SEQUENCE [LARGE SCALE GENOMIC DNA]</scope>
    <source>
        <strain evidence="6">NIES 3700</strain>
    </source>
</reference>
<dbReference type="OrthoDB" id="193577at2759"/>
<evidence type="ECO:0000256" key="2">
    <source>
        <dbReference type="ARBA" id="ARBA00023043"/>
    </source>
</evidence>
<keyword evidence="6" id="KW-1185">Reference proteome</keyword>
<dbReference type="SUPFAM" id="SSF48403">
    <property type="entry name" value="Ankyrin repeat"/>
    <property type="match status" value="1"/>
</dbReference>
<dbReference type="PROSITE" id="PS50297">
    <property type="entry name" value="ANK_REP_REGION"/>
    <property type="match status" value="2"/>
</dbReference>
<sequence length="380" mass="43329">MFKGGYDIKLRTNLQEKEQRKQKKENQKNVSDSDYYKNMEAEKLGKMEDERPWERAEQLMTGKISQNEFDSIDGKSFDPNGDHGIGDIFLAARLGNVNRVRQLVEGRGENVNKTKWSGVTALHRAASEGQVDVVDYLIKKGKCDANAKTTFGWHTPLHFACRSGHEDCAMTLIESGAVFTIFNKDRETPQHWARAGGFAAMGRKLEQLVNQTASKHRRAKVDEMEEQYAEKRRKAKEEALEEEEEEKMRLEEEENTKQLNYQKSIGRSIDAEGEEHQVDPRDIGAQLPVNLPKIEYIKRGRKQVYLYNKLINRSVILQPKRYGAESTAPSMYVTRNKVNMPGVTDTEIKAVGELSRHFRKTRATRHTGMTMGSSASIGSK</sequence>
<feature type="region of interest" description="Disordered" evidence="4">
    <location>
        <begin position="1"/>
        <end position="51"/>
    </location>
</feature>
<evidence type="ECO:0000313" key="5">
    <source>
        <dbReference type="EMBL" id="GMI04552.1"/>
    </source>
</evidence>